<dbReference type="Gene3D" id="3.30.40.10">
    <property type="entry name" value="Zinc/RING finger domain, C3HC4 (zinc finger)"/>
    <property type="match status" value="1"/>
</dbReference>
<dbReference type="Pfam" id="PF13639">
    <property type="entry name" value="zf-RING_2"/>
    <property type="match status" value="1"/>
</dbReference>
<dbReference type="PROSITE" id="PS50089">
    <property type="entry name" value="ZF_RING_2"/>
    <property type="match status" value="1"/>
</dbReference>
<dbReference type="SMART" id="SM00184">
    <property type="entry name" value="RING"/>
    <property type="match status" value="1"/>
</dbReference>
<evidence type="ECO:0000256" key="3">
    <source>
        <dbReference type="ARBA" id="ARBA00012483"/>
    </source>
</evidence>
<dbReference type="PANTHER" id="PTHR45977">
    <property type="entry name" value="TARGET OF ERK KINASE MPK-1"/>
    <property type="match status" value="1"/>
</dbReference>
<organism evidence="16">
    <name type="scientific">Ananas comosus var. bracteatus</name>
    <name type="common">red pineapple</name>
    <dbReference type="NCBI Taxonomy" id="296719"/>
    <lineage>
        <taxon>Eukaryota</taxon>
        <taxon>Viridiplantae</taxon>
        <taxon>Streptophyta</taxon>
        <taxon>Embryophyta</taxon>
        <taxon>Tracheophyta</taxon>
        <taxon>Spermatophyta</taxon>
        <taxon>Magnoliopsida</taxon>
        <taxon>Liliopsida</taxon>
        <taxon>Poales</taxon>
        <taxon>Bromeliaceae</taxon>
        <taxon>Bromelioideae</taxon>
        <taxon>Ananas</taxon>
    </lineage>
</organism>
<keyword evidence="6" id="KW-0479">Metal-binding</keyword>
<keyword evidence="7 12" id="KW-0863">Zinc-finger</keyword>
<feature type="domain" description="RING-type" evidence="15">
    <location>
        <begin position="371"/>
        <end position="412"/>
    </location>
</feature>
<dbReference type="EC" id="2.3.2.27" evidence="3"/>
<dbReference type="GO" id="GO:0061630">
    <property type="term" value="F:ubiquitin protein ligase activity"/>
    <property type="evidence" value="ECO:0007669"/>
    <property type="project" value="UniProtKB-EC"/>
</dbReference>
<evidence type="ECO:0000256" key="12">
    <source>
        <dbReference type="PROSITE-ProRule" id="PRU00175"/>
    </source>
</evidence>
<dbReference type="GO" id="GO:0008270">
    <property type="term" value="F:zinc ion binding"/>
    <property type="evidence" value="ECO:0007669"/>
    <property type="project" value="UniProtKB-KW"/>
</dbReference>
<keyword evidence="8" id="KW-0833">Ubl conjugation pathway</keyword>
<evidence type="ECO:0000256" key="11">
    <source>
        <dbReference type="ARBA" id="ARBA00023136"/>
    </source>
</evidence>
<feature type="transmembrane region" description="Helical" evidence="14">
    <location>
        <begin position="243"/>
        <end position="265"/>
    </location>
</feature>
<feature type="region of interest" description="Disordered" evidence="13">
    <location>
        <begin position="93"/>
        <end position="112"/>
    </location>
</feature>
<comment type="subcellular location">
    <subcellularLocation>
        <location evidence="2">Membrane</location>
        <topology evidence="2">Multi-pass membrane protein</topology>
    </subcellularLocation>
</comment>
<accession>A0A6V7PE03</accession>
<feature type="transmembrane region" description="Helical" evidence="14">
    <location>
        <begin position="171"/>
        <end position="189"/>
    </location>
</feature>
<evidence type="ECO:0000259" key="15">
    <source>
        <dbReference type="PROSITE" id="PS50089"/>
    </source>
</evidence>
<keyword evidence="10 14" id="KW-1133">Transmembrane helix</keyword>
<name>A0A6V7PE03_ANACO</name>
<dbReference type="GO" id="GO:0016567">
    <property type="term" value="P:protein ubiquitination"/>
    <property type="evidence" value="ECO:0007669"/>
    <property type="project" value="TreeGrafter"/>
</dbReference>
<evidence type="ECO:0000256" key="5">
    <source>
        <dbReference type="ARBA" id="ARBA00022692"/>
    </source>
</evidence>
<evidence type="ECO:0000256" key="6">
    <source>
        <dbReference type="ARBA" id="ARBA00022723"/>
    </source>
</evidence>
<evidence type="ECO:0000256" key="14">
    <source>
        <dbReference type="SAM" id="Phobius"/>
    </source>
</evidence>
<feature type="transmembrane region" description="Helical" evidence="14">
    <location>
        <begin position="136"/>
        <end position="159"/>
    </location>
</feature>
<comment type="catalytic activity">
    <reaction evidence="1">
        <text>S-ubiquitinyl-[E2 ubiquitin-conjugating enzyme]-L-cysteine + [acceptor protein]-L-lysine = [E2 ubiquitin-conjugating enzyme]-L-cysteine + N(6)-ubiquitinyl-[acceptor protein]-L-lysine.</text>
        <dbReference type="EC" id="2.3.2.27"/>
    </reaction>
</comment>
<reference evidence="16" key="1">
    <citation type="submission" date="2020-07" db="EMBL/GenBank/DDBJ databases">
        <authorList>
            <person name="Lin J."/>
        </authorList>
    </citation>
    <scope>NUCLEOTIDE SEQUENCE</scope>
</reference>
<dbReference type="InterPro" id="IPR001841">
    <property type="entry name" value="Znf_RING"/>
</dbReference>
<evidence type="ECO:0000256" key="13">
    <source>
        <dbReference type="SAM" id="MobiDB-lite"/>
    </source>
</evidence>
<evidence type="ECO:0000256" key="8">
    <source>
        <dbReference type="ARBA" id="ARBA00022786"/>
    </source>
</evidence>
<protein>
    <recommendedName>
        <fullName evidence="3">RING-type E3 ubiquitin transferase</fullName>
        <ecNumber evidence="3">2.3.2.27</ecNumber>
    </recommendedName>
</protein>
<keyword evidence="5 14" id="KW-0812">Transmembrane</keyword>
<keyword evidence="4" id="KW-0808">Transferase</keyword>
<dbReference type="SUPFAM" id="SSF57850">
    <property type="entry name" value="RING/U-box"/>
    <property type="match status" value="1"/>
</dbReference>
<evidence type="ECO:0000313" key="16">
    <source>
        <dbReference type="EMBL" id="CAD1829095.1"/>
    </source>
</evidence>
<gene>
    <name evidence="16" type="ORF">CB5_LOCUS12306</name>
</gene>
<proteinExistence type="predicted"/>
<dbReference type="GO" id="GO:0000325">
    <property type="term" value="C:plant-type vacuole"/>
    <property type="evidence" value="ECO:0007669"/>
    <property type="project" value="TreeGrafter"/>
</dbReference>
<keyword evidence="9" id="KW-0862">Zinc</keyword>
<dbReference type="AlphaFoldDB" id="A0A6V7PE03"/>
<evidence type="ECO:0000256" key="9">
    <source>
        <dbReference type="ARBA" id="ARBA00022833"/>
    </source>
</evidence>
<evidence type="ECO:0000256" key="4">
    <source>
        <dbReference type="ARBA" id="ARBA00022679"/>
    </source>
</evidence>
<evidence type="ECO:0000256" key="7">
    <source>
        <dbReference type="ARBA" id="ARBA00022771"/>
    </source>
</evidence>
<sequence length="422" mass="47427">MAWESSLQEALMVFLPWRISSKEAAVPVEDGAVVECGKVRKGWKGREGRGEESTCPSRFAAPSTVASETFSPPLSLSLSLSLSSSLAPSIPLSDGGLRPSRPSPPLQPRRRGRRWRGWWSEAEQGRRGERGCTRAVVALELAWNLAFAAASAAALIAAAEERPPTPIRAWIFGYALQCLIRVGFVCFEYRRRRRRRRMWPRGRWWERLGHADDDDDDEDEEEDGSEDNCFEIRSVKKLETLNALISALWWMLGFYWIVVGGQALLHDAPHLYWLAVVYLAFDMFFAIFCILLVCLIGIALCCCFPCILVFLASAVVGHGASDADISAIPKRRFCRADTTQNFNSEEHSVAIAIEKQEHIDDLALPPEDSECCICLAKYEDGVELHLLRCNHHFHTGCVVKWLRINATCPLCKYNILEGDELV</sequence>
<dbReference type="PANTHER" id="PTHR45977:SF19">
    <property type="entry name" value="RING-TYPE DOMAIN-CONTAINING PROTEIN"/>
    <property type="match status" value="1"/>
</dbReference>
<evidence type="ECO:0000256" key="10">
    <source>
        <dbReference type="ARBA" id="ARBA00022989"/>
    </source>
</evidence>
<dbReference type="GO" id="GO:0006511">
    <property type="term" value="P:ubiquitin-dependent protein catabolic process"/>
    <property type="evidence" value="ECO:0007669"/>
    <property type="project" value="TreeGrafter"/>
</dbReference>
<dbReference type="GO" id="GO:0016020">
    <property type="term" value="C:membrane"/>
    <property type="evidence" value="ECO:0007669"/>
    <property type="project" value="UniProtKB-SubCell"/>
</dbReference>
<feature type="transmembrane region" description="Helical" evidence="14">
    <location>
        <begin position="285"/>
        <end position="311"/>
    </location>
</feature>
<evidence type="ECO:0000256" key="2">
    <source>
        <dbReference type="ARBA" id="ARBA00004141"/>
    </source>
</evidence>
<keyword evidence="11 14" id="KW-0472">Membrane</keyword>
<dbReference type="InterPro" id="IPR013083">
    <property type="entry name" value="Znf_RING/FYVE/PHD"/>
</dbReference>
<evidence type="ECO:0000256" key="1">
    <source>
        <dbReference type="ARBA" id="ARBA00000900"/>
    </source>
</evidence>
<dbReference type="EMBL" id="LR862147">
    <property type="protein sequence ID" value="CAD1829095.1"/>
    <property type="molecule type" value="Genomic_DNA"/>
</dbReference>